<dbReference type="InterPro" id="IPR050312">
    <property type="entry name" value="IolE/XylAMocC-like"/>
</dbReference>
<reference evidence="2 3" key="1">
    <citation type="submission" date="2016-07" db="EMBL/GenBank/DDBJ databases">
        <title>Draft genome sequence of Prauserella sp. YIM 121212, isolated from alkaline soil.</title>
        <authorList>
            <person name="Ruckert C."/>
            <person name="Albersmeier A."/>
            <person name="Jiang C.-L."/>
            <person name="Jiang Y."/>
            <person name="Kalinowski J."/>
            <person name="Schneider O."/>
            <person name="Winkler A."/>
            <person name="Zotchev S.B."/>
        </authorList>
    </citation>
    <scope>NUCLEOTIDE SEQUENCE [LARGE SCALE GENOMIC DNA]</scope>
    <source>
        <strain evidence="2 3">YIM 121212</strain>
    </source>
</reference>
<accession>A0A318LFN4</accession>
<dbReference type="OrthoDB" id="3350993at2"/>
<evidence type="ECO:0000259" key="1">
    <source>
        <dbReference type="Pfam" id="PF01261"/>
    </source>
</evidence>
<gene>
    <name evidence="2" type="ORF">BA062_36370</name>
</gene>
<dbReference type="InterPro" id="IPR036237">
    <property type="entry name" value="Xyl_isomerase-like_sf"/>
</dbReference>
<dbReference type="InterPro" id="IPR013022">
    <property type="entry name" value="Xyl_isomerase-like_TIM-brl"/>
</dbReference>
<keyword evidence="3" id="KW-1185">Reference proteome</keyword>
<comment type="caution">
    <text evidence="2">The sequence shown here is derived from an EMBL/GenBank/DDBJ whole genome shotgun (WGS) entry which is preliminary data.</text>
</comment>
<protein>
    <submittedName>
        <fullName evidence="2">Sugar phosphate isomerase</fullName>
    </submittedName>
</protein>
<proteinExistence type="predicted"/>
<dbReference type="PANTHER" id="PTHR12110:SF52">
    <property type="entry name" value="XYLOSE ISOMERASE"/>
    <property type="match status" value="1"/>
</dbReference>
<dbReference type="AlphaFoldDB" id="A0A318LFN4"/>
<keyword evidence="2" id="KW-0413">Isomerase</keyword>
<evidence type="ECO:0000313" key="2">
    <source>
        <dbReference type="EMBL" id="PXY17937.1"/>
    </source>
</evidence>
<dbReference type="RefSeq" id="WP_110343797.1">
    <property type="nucleotide sequence ID" value="NZ_MASU01000023.1"/>
</dbReference>
<dbReference type="Proteomes" id="UP000247892">
    <property type="component" value="Unassembled WGS sequence"/>
</dbReference>
<dbReference type="Pfam" id="PF01261">
    <property type="entry name" value="AP_endonuc_2"/>
    <property type="match status" value="1"/>
</dbReference>
<sequence>MAIGLSTYAFFWRISDRAEKPLTLTRMLEQTRELGADVFQICDHPPVESLSTTELRELRSVAGDLGVTLELGTRGVRPEHLKRYLDLAEALDVTLVRSMLYSAADRPTLAEATERLREAVPGYAERGVTLALETYEQVASADLVDVVEAVGSDHLGICLDPANCVANLEHPRQVVETTARHVANLHVKDFDFARQAGWVGFTLSGCRLGEGRLDYGAMIERVRPAEKNINQIVEHWLPLQDDFETTCRLEDEWTRHSVEFLRSNS</sequence>
<dbReference type="PANTHER" id="PTHR12110">
    <property type="entry name" value="HYDROXYPYRUVATE ISOMERASE"/>
    <property type="match status" value="1"/>
</dbReference>
<dbReference type="Gene3D" id="3.20.20.150">
    <property type="entry name" value="Divalent-metal-dependent TIM barrel enzymes"/>
    <property type="match status" value="1"/>
</dbReference>
<evidence type="ECO:0000313" key="3">
    <source>
        <dbReference type="Proteomes" id="UP000247892"/>
    </source>
</evidence>
<dbReference type="EMBL" id="MASU01000023">
    <property type="protein sequence ID" value="PXY17937.1"/>
    <property type="molecule type" value="Genomic_DNA"/>
</dbReference>
<feature type="domain" description="Xylose isomerase-like TIM barrel" evidence="1">
    <location>
        <begin position="29"/>
        <end position="263"/>
    </location>
</feature>
<dbReference type="GO" id="GO:0016853">
    <property type="term" value="F:isomerase activity"/>
    <property type="evidence" value="ECO:0007669"/>
    <property type="project" value="UniProtKB-KW"/>
</dbReference>
<organism evidence="2 3">
    <name type="scientific">Prauserella flavalba</name>
    <dbReference type="NCBI Taxonomy" id="1477506"/>
    <lineage>
        <taxon>Bacteria</taxon>
        <taxon>Bacillati</taxon>
        <taxon>Actinomycetota</taxon>
        <taxon>Actinomycetes</taxon>
        <taxon>Pseudonocardiales</taxon>
        <taxon>Pseudonocardiaceae</taxon>
        <taxon>Prauserella</taxon>
    </lineage>
</organism>
<name>A0A318LFN4_9PSEU</name>
<dbReference type="SUPFAM" id="SSF51658">
    <property type="entry name" value="Xylose isomerase-like"/>
    <property type="match status" value="1"/>
</dbReference>